<keyword evidence="2" id="KW-1185">Reference proteome</keyword>
<dbReference type="EMBL" id="JAGYWB010000011">
    <property type="protein sequence ID" value="KAI0504173.1"/>
    <property type="molecule type" value="Genomic_DNA"/>
</dbReference>
<organism evidence="1 2">
    <name type="scientific">Dendrobium nobile</name>
    <name type="common">Orchid</name>
    <dbReference type="NCBI Taxonomy" id="94219"/>
    <lineage>
        <taxon>Eukaryota</taxon>
        <taxon>Viridiplantae</taxon>
        <taxon>Streptophyta</taxon>
        <taxon>Embryophyta</taxon>
        <taxon>Tracheophyta</taxon>
        <taxon>Spermatophyta</taxon>
        <taxon>Magnoliopsida</taxon>
        <taxon>Liliopsida</taxon>
        <taxon>Asparagales</taxon>
        <taxon>Orchidaceae</taxon>
        <taxon>Epidendroideae</taxon>
        <taxon>Malaxideae</taxon>
        <taxon>Dendrobiinae</taxon>
        <taxon>Dendrobium</taxon>
    </lineage>
</organism>
<dbReference type="AlphaFoldDB" id="A0A8T3B6C6"/>
<evidence type="ECO:0000313" key="1">
    <source>
        <dbReference type="EMBL" id="KAI0504173.1"/>
    </source>
</evidence>
<protein>
    <submittedName>
        <fullName evidence="1">Uncharacterized protein</fullName>
    </submittedName>
</protein>
<gene>
    <name evidence="1" type="ORF">KFK09_015122</name>
</gene>
<dbReference type="Proteomes" id="UP000829196">
    <property type="component" value="Unassembled WGS sequence"/>
</dbReference>
<reference evidence="1" key="1">
    <citation type="journal article" date="2022" name="Front. Genet.">
        <title>Chromosome-Scale Assembly of the Dendrobium nobile Genome Provides Insights Into the Molecular Mechanism of the Biosynthesis of the Medicinal Active Ingredient of Dendrobium.</title>
        <authorList>
            <person name="Xu Q."/>
            <person name="Niu S.-C."/>
            <person name="Li K.-L."/>
            <person name="Zheng P.-J."/>
            <person name="Zhang X.-J."/>
            <person name="Jia Y."/>
            <person name="Liu Y."/>
            <person name="Niu Y.-X."/>
            <person name="Yu L.-H."/>
            <person name="Chen D.-F."/>
            <person name="Zhang G.-Q."/>
        </authorList>
    </citation>
    <scope>NUCLEOTIDE SEQUENCE</scope>
    <source>
        <tissue evidence="1">Leaf</tissue>
    </source>
</reference>
<evidence type="ECO:0000313" key="2">
    <source>
        <dbReference type="Proteomes" id="UP000829196"/>
    </source>
</evidence>
<accession>A0A8T3B6C6</accession>
<proteinExistence type="predicted"/>
<name>A0A8T3B6C6_DENNO</name>
<sequence>MENLSVASSPPVNTIKMPYSYGIFKISVIPKHIVVVIISSMSECCEGNYGDNLEFSHLLHMISSRI</sequence>
<comment type="caution">
    <text evidence="1">The sequence shown here is derived from an EMBL/GenBank/DDBJ whole genome shotgun (WGS) entry which is preliminary data.</text>
</comment>